<evidence type="ECO:0000313" key="1">
    <source>
        <dbReference type="EMBL" id="GBP72704.1"/>
    </source>
</evidence>
<dbReference type="AlphaFoldDB" id="A0A4C1YCK8"/>
<comment type="caution">
    <text evidence="1">The sequence shown here is derived from an EMBL/GenBank/DDBJ whole genome shotgun (WGS) entry which is preliminary data.</text>
</comment>
<gene>
    <name evidence="1" type="ORF">EVAR_52183_1</name>
</gene>
<accession>A0A4C1YCK8</accession>
<name>A0A4C1YCK8_EUMVA</name>
<dbReference type="EMBL" id="BGZK01001153">
    <property type="protein sequence ID" value="GBP72704.1"/>
    <property type="molecule type" value="Genomic_DNA"/>
</dbReference>
<proteinExistence type="predicted"/>
<reference evidence="1 2" key="1">
    <citation type="journal article" date="2019" name="Commun. Biol.">
        <title>The bagworm genome reveals a unique fibroin gene that provides high tensile strength.</title>
        <authorList>
            <person name="Kono N."/>
            <person name="Nakamura H."/>
            <person name="Ohtoshi R."/>
            <person name="Tomita M."/>
            <person name="Numata K."/>
            <person name="Arakawa K."/>
        </authorList>
    </citation>
    <scope>NUCLEOTIDE SEQUENCE [LARGE SCALE GENOMIC DNA]</scope>
</reference>
<evidence type="ECO:0000313" key="2">
    <source>
        <dbReference type="Proteomes" id="UP000299102"/>
    </source>
</evidence>
<organism evidence="1 2">
    <name type="scientific">Eumeta variegata</name>
    <name type="common">Bagworm moth</name>
    <name type="synonym">Eumeta japonica</name>
    <dbReference type="NCBI Taxonomy" id="151549"/>
    <lineage>
        <taxon>Eukaryota</taxon>
        <taxon>Metazoa</taxon>
        <taxon>Ecdysozoa</taxon>
        <taxon>Arthropoda</taxon>
        <taxon>Hexapoda</taxon>
        <taxon>Insecta</taxon>
        <taxon>Pterygota</taxon>
        <taxon>Neoptera</taxon>
        <taxon>Endopterygota</taxon>
        <taxon>Lepidoptera</taxon>
        <taxon>Glossata</taxon>
        <taxon>Ditrysia</taxon>
        <taxon>Tineoidea</taxon>
        <taxon>Psychidae</taxon>
        <taxon>Oiketicinae</taxon>
        <taxon>Eumeta</taxon>
    </lineage>
</organism>
<protein>
    <submittedName>
        <fullName evidence="1">Uncharacterized protein</fullName>
    </submittedName>
</protein>
<keyword evidence="2" id="KW-1185">Reference proteome</keyword>
<sequence>MTERDKSRYTKRSVIMNERSVNVKIDICDVTAVVLLTGTACMAVRAGGDGTRAACACCASAVTVNTQLKPGTDKS</sequence>
<dbReference type="Proteomes" id="UP000299102">
    <property type="component" value="Unassembled WGS sequence"/>
</dbReference>